<dbReference type="OrthoDB" id="5392033at2759"/>
<dbReference type="InterPro" id="IPR017795">
    <property type="entry name" value="ABBA_NscD-like"/>
</dbReference>
<accession>A0A5N7C504</accession>
<gene>
    <name evidence="4" type="ORF">BDV23DRAFT_194634</name>
</gene>
<dbReference type="SFLD" id="SFLDS00036">
    <property type="entry name" value="Aromatic_Prenyltransferase"/>
    <property type="match status" value="1"/>
</dbReference>
<feature type="binding site" evidence="3">
    <location>
        <position position="255"/>
    </location>
    <ligand>
        <name>dimethylallyl diphosphate</name>
        <dbReference type="ChEBI" id="CHEBI:57623"/>
    </ligand>
</feature>
<dbReference type="Proteomes" id="UP000326877">
    <property type="component" value="Unassembled WGS sequence"/>
</dbReference>
<dbReference type="GO" id="GO:0009820">
    <property type="term" value="P:alkaloid metabolic process"/>
    <property type="evidence" value="ECO:0007669"/>
    <property type="project" value="InterPro"/>
</dbReference>
<reference evidence="4" key="1">
    <citation type="submission" date="2019-04" db="EMBL/GenBank/DDBJ databases">
        <title>Friends and foes A comparative genomics studyof 23 Aspergillus species from section Flavi.</title>
        <authorList>
            <consortium name="DOE Joint Genome Institute"/>
            <person name="Kjaerbolling I."/>
            <person name="Vesth T."/>
            <person name="Frisvad J.C."/>
            <person name="Nybo J.L."/>
            <person name="Theobald S."/>
            <person name="Kildgaard S."/>
            <person name="Isbrandt T."/>
            <person name="Kuo A."/>
            <person name="Sato A."/>
            <person name="Lyhne E.K."/>
            <person name="Kogle M.E."/>
            <person name="Wiebenga A."/>
            <person name="Kun R.S."/>
            <person name="Lubbers R.J."/>
            <person name="Makela M.R."/>
            <person name="Barry K."/>
            <person name="Chovatia M."/>
            <person name="Clum A."/>
            <person name="Daum C."/>
            <person name="Haridas S."/>
            <person name="He G."/>
            <person name="LaButti K."/>
            <person name="Lipzen A."/>
            <person name="Mondo S."/>
            <person name="Riley R."/>
            <person name="Salamov A."/>
            <person name="Simmons B.A."/>
            <person name="Magnuson J.K."/>
            <person name="Henrissat B."/>
            <person name="Mortensen U.H."/>
            <person name="Larsen T.O."/>
            <person name="Devries R.P."/>
            <person name="Grigoriev I.V."/>
            <person name="Machida M."/>
            <person name="Baker S.E."/>
            <person name="Andersen M.R."/>
        </authorList>
    </citation>
    <scope>NUCLEOTIDE SEQUENCE [LARGE SCALE GENOMIC DNA]</scope>
    <source>
        <strain evidence="4">IBT 14317</strain>
    </source>
</reference>
<evidence type="ECO:0000313" key="4">
    <source>
        <dbReference type="EMBL" id="KAE8389129.1"/>
    </source>
</evidence>
<feature type="binding site" evidence="3">
    <location>
        <position position="182"/>
    </location>
    <ligand>
        <name>dimethylallyl diphosphate</name>
        <dbReference type="ChEBI" id="CHEBI:57623"/>
    </ligand>
</feature>
<feature type="binding site" evidence="3">
    <location>
        <position position="95"/>
    </location>
    <ligand>
        <name>dimethylallyl diphosphate</name>
        <dbReference type="ChEBI" id="CHEBI:57623"/>
    </ligand>
</feature>
<sequence length="422" mass="47314">MSQTYRSLTKYLTFANLDQYQWWQQAGPTLSKLLSTANYPVDQQYQYLLLLGLHVIPMLGPYPSSQRPGLYKSPIGGIGTLELSQNFTKDANTVRMGFEPVHYTATTGQDECNQLIMNETLMKFKRLGANVSLSLYYSLVSELTLSDADLGILREKDELKKQPTKSQHVLGVDMKGGEVLVKVYIYPQLAAIARGTPVSEMIFAALEKVDGGQLGESGCLSVLREFIADERVNPATTPVTFLSCDLLEPSHARFKVYLAEFQFDFETLSRNWTLGGRLADAETMKGLDMLQELWTAFDLPLGLREPPKPGNSPVRLPFLYNLEMQSGRKSPKSKVYFPLADVNDLDIANVLTGFFEKHGCAGLARSYTENLVEYFPGIVLRESVGLHAWLSFSYSEKTGPYMTVYYQWPDSFNQGHLTAVNP</sequence>
<dbReference type="SFLD" id="SFLDG01162">
    <property type="entry name" value="I"/>
    <property type="match status" value="1"/>
</dbReference>
<comment type="similarity">
    <text evidence="1">Belongs to the tryptophan dimethylallyltransferase family.</text>
</comment>
<dbReference type="PIRSF" id="PIRSF000509">
    <property type="entry name" value="Trp_DMAT"/>
    <property type="match status" value="1"/>
</dbReference>
<evidence type="ECO:0000256" key="3">
    <source>
        <dbReference type="PIRSR" id="PIRSR000509-1"/>
    </source>
</evidence>
<organism evidence="4">
    <name type="scientific">Petromyces alliaceus</name>
    <name type="common">Aspergillus alliaceus</name>
    <dbReference type="NCBI Taxonomy" id="209559"/>
    <lineage>
        <taxon>Eukaryota</taxon>
        <taxon>Fungi</taxon>
        <taxon>Dikarya</taxon>
        <taxon>Ascomycota</taxon>
        <taxon>Pezizomycotina</taxon>
        <taxon>Eurotiomycetes</taxon>
        <taxon>Eurotiomycetidae</taxon>
        <taxon>Eurotiales</taxon>
        <taxon>Aspergillaceae</taxon>
        <taxon>Aspergillus</taxon>
        <taxon>Aspergillus subgen. Circumdati</taxon>
    </lineage>
</organism>
<keyword evidence="2 4" id="KW-0808">Transferase</keyword>
<dbReference type="PANTHER" id="PTHR40627">
    <property type="entry name" value="INDOLE PRENYLTRANSFERASE TDIB-RELATED"/>
    <property type="match status" value="1"/>
</dbReference>
<feature type="binding site" evidence="3">
    <location>
        <position position="82"/>
    </location>
    <ligand>
        <name>L-tryptophan</name>
        <dbReference type="ChEBI" id="CHEBI:57912"/>
    </ligand>
</feature>
<evidence type="ECO:0000256" key="1">
    <source>
        <dbReference type="ARBA" id="ARBA00010209"/>
    </source>
</evidence>
<proteinExistence type="inferred from homology"/>
<dbReference type="CDD" id="cd13929">
    <property type="entry name" value="PT-DMATS_CymD"/>
    <property type="match status" value="1"/>
</dbReference>
<name>A0A5N7C504_PETAA</name>
<feature type="binding site" evidence="3">
    <location>
        <position position="257"/>
    </location>
    <ligand>
        <name>dimethylallyl diphosphate</name>
        <dbReference type="ChEBI" id="CHEBI:57623"/>
    </ligand>
</feature>
<dbReference type="NCBIfam" id="TIGR03429">
    <property type="entry name" value="arom_pren_DMATS"/>
    <property type="match status" value="1"/>
</dbReference>
<dbReference type="EMBL" id="ML735269">
    <property type="protein sequence ID" value="KAE8389129.1"/>
    <property type="molecule type" value="Genomic_DNA"/>
</dbReference>
<protein>
    <submittedName>
        <fullName evidence="4">Aromatic prenyltransferase</fullName>
    </submittedName>
</protein>
<dbReference type="InterPro" id="IPR033964">
    <property type="entry name" value="ABBA"/>
</dbReference>
<feature type="binding site" evidence="3">
    <location>
        <position position="253"/>
    </location>
    <ligand>
        <name>dimethylallyl diphosphate</name>
        <dbReference type="ChEBI" id="CHEBI:57623"/>
    </ligand>
</feature>
<feature type="binding site" evidence="3">
    <location>
        <position position="336"/>
    </location>
    <ligand>
        <name>dimethylallyl diphosphate</name>
        <dbReference type="ChEBI" id="CHEBI:57623"/>
    </ligand>
</feature>
<dbReference type="AlphaFoldDB" id="A0A5N7C504"/>
<feature type="binding site" evidence="3">
    <location>
        <position position="184"/>
    </location>
    <ligand>
        <name>dimethylallyl diphosphate</name>
        <dbReference type="ChEBI" id="CHEBI:57623"/>
    </ligand>
</feature>
<dbReference type="InterPro" id="IPR012148">
    <property type="entry name" value="ABBA_DMATS-like"/>
</dbReference>
<dbReference type="Pfam" id="PF11991">
    <property type="entry name" value="Trp_DMAT"/>
    <property type="match status" value="1"/>
</dbReference>
<evidence type="ECO:0000256" key="2">
    <source>
        <dbReference type="ARBA" id="ARBA00022679"/>
    </source>
</evidence>
<dbReference type="PANTHER" id="PTHR40627:SF3">
    <property type="entry name" value="PRENYLTRANSFERASE ASQH2-RELATED"/>
    <property type="match status" value="1"/>
</dbReference>
<dbReference type="GO" id="GO:0016765">
    <property type="term" value="F:transferase activity, transferring alkyl or aryl (other than methyl) groups"/>
    <property type="evidence" value="ECO:0007669"/>
    <property type="project" value="InterPro"/>
</dbReference>
<feature type="binding site" evidence="3">
    <location>
        <position position="186"/>
    </location>
    <ligand>
        <name>L-tryptophan</name>
        <dbReference type="ChEBI" id="CHEBI:57912"/>
    </ligand>
</feature>